<organism evidence="2">
    <name type="scientific">freshwater metagenome</name>
    <dbReference type="NCBI Taxonomy" id="449393"/>
    <lineage>
        <taxon>unclassified sequences</taxon>
        <taxon>metagenomes</taxon>
        <taxon>ecological metagenomes</taxon>
    </lineage>
</organism>
<name>A0A6J6GCM2_9ZZZZ</name>
<dbReference type="EMBL" id="CAEZUQ010000001">
    <property type="protein sequence ID" value="CAB4598951.1"/>
    <property type="molecule type" value="Genomic_DNA"/>
</dbReference>
<evidence type="ECO:0000256" key="1">
    <source>
        <dbReference type="SAM" id="Phobius"/>
    </source>
</evidence>
<protein>
    <submittedName>
        <fullName evidence="2">Unannotated protein</fullName>
    </submittedName>
</protein>
<proteinExistence type="predicted"/>
<keyword evidence="1" id="KW-0812">Transmembrane</keyword>
<dbReference type="AlphaFoldDB" id="A0A6J6GCM2"/>
<reference evidence="2" key="1">
    <citation type="submission" date="2020-05" db="EMBL/GenBank/DDBJ databases">
        <authorList>
            <person name="Chiriac C."/>
            <person name="Salcher M."/>
            <person name="Ghai R."/>
            <person name="Kavagutti S V."/>
        </authorList>
    </citation>
    <scope>NUCLEOTIDE SEQUENCE</scope>
</reference>
<keyword evidence="1" id="KW-0472">Membrane</keyword>
<feature type="transmembrane region" description="Helical" evidence="1">
    <location>
        <begin position="74"/>
        <end position="91"/>
    </location>
</feature>
<sequence>MGPPFFCHKSISLAMTNYRWGGYLLVAMGLLNLRYQTGQAGVVTHSLIILTPGVVILIMSFIPATVKILERKNSKIIALIVGVATIIYAAIN</sequence>
<accession>A0A6J6GCM2</accession>
<gene>
    <name evidence="2" type="ORF">UFOPK1842_00026</name>
</gene>
<feature type="transmembrane region" description="Helical" evidence="1">
    <location>
        <begin position="42"/>
        <end position="62"/>
    </location>
</feature>
<feature type="transmembrane region" description="Helical" evidence="1">
    <location>
        <begin position="20"/>
        <end position="36"/>
    </location>
</feature>
<evidence type="ECO:0000313" key="2">
    <source>
        <dbReference type="EMBL" id="CAB4598951.1"/>
    </source>
</evidence>
<keyword evidence="1" id="KW-1133">Transmembrane helix</keyword>